<keyword evidence="6" id="KW-1267">Proteomics identification</keyword>
<accession>A0A804UGU8</accession>
<dbReference type="AlphaFoldDB" id="A0A804UGU8"/>
<keyword evidence="5" id="KW-1185">Reference proteome</keyword>
<evidence type="ECO:0000313" key="4">
    <source>
        <dbReference type="EnsemblPlants" id="Zm00001eb354470_P003"/>
    </source>
</evidence>
<dbReference type="EnsemblPlants" id="Zm00001eb354470_T003">
    <property type="protein sequence ID" value="Zm00001eb354470_P003"/>
    <property type="gene ID" value="Zm00001eb354470"/>
</dbReference>
<evidence type="ECO:0000256" key="2">
    <source>
        <dbReference type="SAM" id="MobiDB-lite"/>
    </source>
</evidence>
<dbReference type="GO" id="GO:0003723">
    <property type="term" value="F:RNA binding"/>
    <property type="evidence" value="ECO:0007669"/>
    <property type="project" value="UniProtKB-UniRule"/>
</dbReference>
<evidence type="ECO:0000313" key="5">
    <source>
        <dbReference type="Proteomes" id="UP000007305"/>
    </source>
</evidence>
<reference evidence="5" key="1">
    <citation type="journal article" date="2009" name="Science">
        <title>The B73 maize genome: complexity, diversity, and dynamics.</title>
        <authorList>
            <person name="Schnable P.S."/>
            <person name="Ware D."/>
            <person name="Fulton R.S."/>
            <person name="Stein J.C."/>
            <person name="Wei F."/>
            <person name="Pasternak S."/>
            <person name="Liang C."/>
            <person name="Zhang J."/>
            <person name="Fulton L."/>
            <person name="Graves T.A."/>
            <person name="Minx P."/>
            <person name="Reily A.D."/>
            <person name="Courtney L."/>
            <person name="Kruchowski S.S."/>
            <person name="Tomlinson C."/>
            <person name="Strong C."/>
            <person name="Delehaunty K."/>
            <person name="Fronick C."/>
            <person name="Courtney B."/>
            <person name="Rock S.M."/>
            <person name="Belter E."/>
            <person name="Du F."/>
            <person name="Kim K."/>
            <person name="Abbott R.M."/>
            <person name="Cotton M."/>
            <person name="Levy A."/>
            <person name="Marchetto P."/>
            <person name="Ochoa K."/>
            <person name="Jackson S.M."/>
            <person name="Gillam B."/>
            <person name="Chen W."/>
            <person name="Yan L."/>
            <person name="Higginbotham J."/>
            <person name="Cardenas M."/>
            <person name="Waligorski J."/>
            <person name="Applebaum E."/>
            <person name="Phelps L."/>
            <person name="Falcone J."/>
            <person name="Kanchi K."/>
            <person name="Thane T."/>
            <person name="Scimone A."/>
            <person name="Thane N."/>
            <person name="Henke J."/>
            <person name="Wang T."/>
            <person name="Ruppert J."/>
            <person name="Shah N."/>
            <person name="Rotter K."/>
            <person name="Hodges J."/>
            <person name="Ingenthron E."/>
            <person name="Cordes M."/>
            <person name="Kohlberg S."/>
            <person name="Sgro J."/>
            <person name="Delgado B."/>
            <person name="Mead K."/>
            <person name="Chinwalla A."/>
            <person name="Leonard S."/>
            <person name="Crouse K."/>
            <person name="Collura K."/>
            <person name="Kudrna D."/>
            <person name="Currie J."/>
            <person name="He R."/>
            <person name="Angelova A."/>
            <person name="Rajasekar S."/>
            <person name="Mueller T."/>
            <person name="Lomeli R."/>
            <person name="Scara G."/>
            <person name="Ko A."/>
            <person name="Delaney K."/>
            <person name="Wissotski M."/>
            <person name="Lopez G."/>
            <person name="Campos D."/>
            <person name="Braidotti M."/>
            <person name="Ashley E."/>
            <person name="Golser W."/>
            <person name="Kim H."/>
            <person name="Lee S."/>
            <person name="Lin J."/>
            <person name="Dujmic Z."/>
            <person name="Kim W."/>
            <person name="Talag J."/>
            <person name="Zuccolo A."/>
            <person name="Fan C."/>
            <person name="Sebastian A."/>
            <person name="Kramer M."/>
            <person name="Spiegel L."/>
            <person name="Nascimento L."/>
            <person name="Zutavern T."/>
            <person name="Miller B."/>
            <person name="Ambroise C."/>
            <person name="Muller S."/>
            <person name="Spooner W."/>
            <person name="Narechania A."/>
            <person name="Ren L."/>
            <person name="Wei S."/>
            <person name="Kumari S."/>
            <person name="Faga B."/>
            <person name="Levy M.J."/>
            <person name="McMahan L."/>
            <person name="Van Buren P."/>
            <person name="Vaughn M.W."/>
            <person name="Ying K."/>
            <person name="Yeh C.-T."/>
            <person name="Emrich S.J."/>
            <person name="Jia Y."/>
            <person name="Kalyanaraman A."/>
            <person name="Hsia A.-P."/>
            <person name="Barbazuk W.B."/>
            <person name="Baucom R.S."/>
            <person name="Brutnell T.P."/>
            <person name="Carpita N.C."/>
            <person name="Chaparro C."/>
            <person name="Chia J.-M."/>
            <person name="Deragon J.-M."/>
            <person name="Estill J.C."/>
            <person name="Fu Y."/>
            <person name="Jeddeloh J.A."/>
            <person name="Han Y."/>
            <person name="Lee H."/>
            <person name="Li P."/>
            <person name="Lisch D.R."/>
            <person name="Liu S."/>
            <person name="Liu Z."/>
            <person name="Nagel D.H."/>
            <person name="McCann M.C."/>
            <person name="SanMiguel P."/>
            <person name="Myers A.M."/>
            <person name="Nettleton D."/>
            <person name="Nguyen J."/>
            <person name="Penning B.W."/>
            <person name="Ponnala L."/>
            <person name="Schneider K.L."/>
            <person name="Schwartz D.C."/>
            <person name="Sharma A."/>
            <person name="Soderlund C."/>
            <person name="Springer N.M."/>
            <person name="Sun Q."/>
            <person name="Wang H."/>
            <person name="Waterman M."/>
            <person name="Westerman R."/>
            <person name="Wolfgruber T.K."/>
            <person name="Yang L."/>
            <person name="Yu Y."/>
            <person name="Zhang L."/>
            <person name="Zhou S."/>
            <person name="Zhu Q."/>
            <person name="Bennetzen J.L."/>
            <person name="Dawe R.K."/>
            <person name="Jiang J."/>
            <person name="Jiang N."/>
            <person name="Presting G.G."/>
            <person name="Wessler S.R."/>
            <person name="Aluru S."/>
            <person name="Martienssen R.A."/>
            <person name="Clifton S.W."/>
            <person name="McCombie W.R."/>
            <person name="Wing R.A."/>
            <person name="Wilson R.K."/>
        </authorList>
    </citation>
    <scope>NUCLEOTIDE SEQUENCE [LARGE SCALE GENOMIC DNA]</scope>
    <source>
        <strain evidence="5">cv. B73</strain>
    </source>
</reference>
<feature type="region of interest" description="Disordered" evidence="2">
    <location>
        <begin position="1"/>
        <end position="84"/>
    </location>
</feature>
<dbReference type="GO" id="GO:0005737">
    <property type="term" value="C:cytoplasm"/>
    <property type="evidence" value="ECO:0007669"/>
    <property type="project" value="InterPro"/>
</dbReference>
<feature type="compositionally biased region" description="Acidic residues" evidence="2">
    <location>
        <begin position="11"/>
        <end position="28"/>
    </location>
</feature>
<dbReference type="PRINTS" id="PR01738">
    <property type="entry name" value="RNABINDINGM8"/>
</dbReference>
<proteinExistence type="evidence at protein level"/>
<dbReference type="InterPro" id="IPR000504">
    <property type="entry name" value="RRM_dom"/>
</dbReference>
<dbReference type="GO" id="GO:0005634">
    <property type="term" value="C:nucleus"/>
    <property type="evidence" value="ECO:0007669"/>
    <property type="project" value="InterPro"/>
</dbReference>
<dbReference type="PANTHER" id="PTHR45894">
    <property type="entry name" value="RNA-BINDING PROTEIN 8A"/>
    <property type="match status" value="1"/>
</dbReference>
<organism evidence="4 5">
    <name type="scientific">Zea mays</name>
    <name type="common">Maize</name>
    <dbReference type="NCBI Taxonomy" id="4577"/>
    <lineage>
        <taxon>Eukaryota</taxon>
        <taxon>Viridiplantae</taxon>
        <taxon>Streptophyta</taxon>
        <taxon>Embryophyta</taxon>
        <taxon>Tracheophyta</taxon>
        <taxon>Spermatophyta</taxon>
        <taxon>Magnoliopsida</taxon>
        <taxon>Liliopsida</taxon>
        <taxon>Poales</taxon>
        <taxon>Poaceae</taxon>
        <taxon>PACMAD clade</taxon>
        <taxon>Panicoideae</taxon>
        <taxon>Andropogonodae</taxon>
        <taxon>Andropogoneae</taxon>
        <taxon>Tripsacinae</taxon>
        <taxon>Zea</taxon>
    </lineage>
</organism>
<evidence type="ECO:0000259" key="3">
    <source>
        <dbReference type="PROSITE" id="PS50102"/>
    </source>
</evidence>
<reference evidence="4" key="3">
    <citation type="submission" date="2021-05" db="UniProtKB">
        <authorList>
            <consortium name="EnsemblPlants"/>
        </authorList>
    </citation>
    <scope>IDENTIFICATION</scope>
    <source>
        <strain evidence="4">cv. B73</strain>
    </source>
</reference>
<dbReference type="Gramene" id="Zm00001eb354470_T003">
    <property type="protein sequence ID" value="Zm00001eb354470_P003"/>
    <property type="gene ID" value="Zm00001eb354470"/>
</dbReference>
<gene>
    <name evidence="4" type="primary">LOC100283928</name>
</gene>
<dbReference type="InterPro" id="IPR008111">
    <property type="entry name" value="RNA-bd_8"/>
</dbReference>
<dbReference type="Pfam" id="PF00076">
    <property type="entry name" value="RRM_1"/>
    <property type="match status" value="1"/>
</dbReference>
<name>A0A804UGU8_MAIZE</name>
<dbReference type="GO" id="GO:0006396">
    <property type="term" value="P:RNA processing"/>
    <property type="evidence" value="ECO:0007669"/>
    <property type="project" value="InterPro"/>
</dbReference>
<dbReference type="InterPro" id="IPR012677">
    <property type="entry name" value="Nucleotide-bd_a/b_plait_sf"/>
</dbReference>
<dbReference type="SUPFAM" id="SSF54928">
    <property type="entry name" value="RNA-binding domain, RBD"/>
    <property type="match status" value="1"/>
</dbReference>
<feature type="domain" description="RRM" evidence="3">
    <location>
        <begin position="94"/>
        <end position="169"/>
    </location>
</feature>
<evidence type="ECO:0000256" key="1">
    <source>
        <dbReference type="PROSITE-ProRule" id="PRU00176"/>
    </source>
</evidence>
<sequence>MAAAATNADVEVVDFDLDDDDLMDEDAGPDPAPPPASRLRSTIAGDDAPRRTKGRGFREDPNSSATRDSRFGAGGRADLDSLGGPGPIQSIEGWIVLVTGVHEEAQEDDLQNAFQEFGQVKNLHLNLDRRTGFVKVTTKSSFKDPTQEKALMFPQHVLNYLLCVTESKKSGDSKYYLGVCGSPDFDGGY</sequence>
<evidence type="ECO:0007829" key="6">
    <source>
        <dbReference type="PeptideAtlas" id="A0A804UGU8"/>
    </source>
</evidence>
<dbReference type="PROSITE" id="PS50102">
    <property type="entry name" value="RRM"/>
    <property type="match status" value="1"/>
</dbReference>
<dbReference type="OrthoDB" id="15688at2759"/>
<reference evidence="4" key="2">
    <citation type="submission" date="2019-07" db="EMBL/GenBank/DDBJ databases">
        <authorList>
            <person name="Seetharam A."/>
            <person name="Woodhouse M."/>
            <person name="Cannon E."/>
        </authorList>
    </citation>
    <scope>NUCLEOTIDE SEQUENCE [LARGE SCALE GENOMIC DNA]</scope>
    <source>
        <strain evidence="4">cv. B73</strain>
    </source>
</reference>
<dbReference type="Proteomes" id="UP000007305">
    <property type="component" value="Chromosome 8"/>
</dbReference>
<dbReference type="Gene3D" id="3.30.70.330">
    <property type="match status" value="1"/>
</dbReference>
<dbReference type="InterPro" id="IPR035979">
    <property type="entry name" value="RBD_domain_sf"/>
</dbReference>
<protein>
    <recommendedName>
        <fullName evidence="3">RRM domain-containing protein</fullName>
    </recommendedName>
</protein>
<keyword evidence="1" id="KW-0694">RNA-binding</keyword>